<dbReference type="InterPro" id="IPR032710">
    <property type="entry name" value="NTF2-like_dom_sf"/>
</dbReference>
<dbReference type="RefSeq" id="WP_207126615.1">
    <property type="nucleotide sequence ID" value="NZ_BOPO01000078.1"/>
</dbReference>
<proteinExistence type="predicted"/>
<accession>A0A8J4AE53</accession>
<organism evidence="2 3">
    <name type="scientific">Actinocatenispora comari</name>
    <dbReference type="NCBI Taxonomy" id="2807577"/>
    <lineage>
        <taxon>Bacteria</taxon>
        <taxon>Bacillati</taxon>
        <taxon>Actinomycetota</taxon>
        <taxon>Actinomycetes</taxon>
        <taxon>Micromonosporales</taxon>
        <taxon>Micromonosporaceae</taxon>
        <taxon>Actinocatenispora</taxon>
    </lineage>
</organism>
<name>A0A8J4AE53_9ACTN</name>
<dbReference type="Proteomes" id="UP000614996">
    <property type="component" value="Unassembled WGS sequence"/>
</dbReference>
<dbReference type="EMBL" id="BOPO01000078">
    <property type="protein sequence ID" value="GIL28909.1"/>
    <property type="molecule type" value="Genomic_DNA"/>
</dbReference>
<feature type="domain" description="SnoaL-like" evidence="1">
    <location>
        <begin position="3"/>
        <end position="127"/>
    </location>
</feature>
<dbReference type="AlphaFoldDB" id="A0A8J4AE53"/>
<comment type="caution">
    <text evidence="2">The sequence shown here is derived from an EMBL/GenBank/DDBJ whole genome shotgun (WGS) entry which is preliminary data.</text>
</comment>
<evidence type="ECO:0000313" key="2">
    <source>
        <dbReference type="EMBL" id="GIL28909.1"/>
    </source>
</evidence>
<dbReference type="Gene3D" id="3.10.450.50">
    <property type="match status" value="1"/>
</dbReference>
<dbReference type="CDD" id="cd00531">
    <property type="entry name" value="NTF2_like"/>
    <property type="match status" value="1"/>
</dbReference>
<gene>
    <name evidence="2" type="ORF">NUM_41630</name>
</gene>
<reference evidence="3" key="1">
    <citation type="journal article" date="2021" name="Int. J. Syst. Evol. Microbiol.">
        <title>Actinocatenispora comari sp. nov., an endophytic actinomycete isolated from aerial parts of Comarum salesowianum.</title>
        <authorList>
            <person name="Oyunbileg N."/>
            <person name="Iizaka Y."/>
            <person name="Hamada M."/>
            <person name="Davaapurev B.O."/>
            <person name="Fukumoto A."/>
            <person name="Tsetseg B."/>
            <person name="Kato F."/>
            <person name="Tamura T."/>
            <person name="Batkhuu J."/>
            <person name="Anzai Y."/>
        </authorList>
    </citation>
    <scope>NUCLEOTIDE SEQUENCE [LARGE SCALE GENOMIC DNA]</scope>
    <source>
        <strain evidence="3">NUM-2625</strain>
    </source>
</reference>
<sequence length="145" mass="15980">MSSDHRAIEALIFRYAQLVDDGDLDGLGELLAEAVFTGSGAPLRGRDEIAGMFRRTVIIHPDGTPRTQHVVSNLVVEVADDRASAAARSYVTVFQALPDVPLRPIAAGRYADRFVRRDDGWRFAARTVDIRLVGDVGRHLRVDRA</sequence>
<keyword evidence="3" id="KW-1185">Reference proteome</keyword>
<dbReference type="Pfam" id="PF13577">
    <property type="entry name" value="SnoaL_4"/>
    <property type="match status" value="1"/>
</dbReference>
<evidence type="ECO:0000259" key="1">
    <source>
        <dbReference type="Pfam" id="PF13577"/>
    </source>
</evidence>
<dbReference type="InterPro" id="IPR037401">
    <property type="entry name" value="SnoaL-like"/>
</dbReference>
<evidence type="ECO:0000313" key="3">
    <source>
        <dbReference type="Proteomes" id="UP000614996"/>
    </source>
</evidence>
<dbReference type="SUPFAM" id="SSF54427">
    <property type="entry name" value="NTF2-like"/>
    <property type="match status" value="1"/>
</dbReference>
<protein>
    <recommendedName>
        <fullName evidence="1">SnoaL-like domain-containing protein</fullName>
    </recommendedName>
</protein>